<accession>A0A9P5PR48</accession>
<proteinExistence type="predicted"/>
<feature type="compositionally biased region" description="Polar residues" evidence="1">
    <location>
        <begin position="1"/>
        <end position="18"/>
    </location>
</feature>
<protein>
    <submittedName>
        <fullName evidence="2">Uncharacterized protein</fullName>
    </submittedName>
</protein>
<dbReference type="AlphaFoldDB" id="A0A9P5PR48"/>
<evidence type="ECO:0000313" key="2">
    <source>
        <dbReference type="EMBL" id="KAF9070656.1"/>
    </source>
</evidence>
<reference evidence="2" key="1">
    <citation type="submission" date="2020-11" db="EMBL/GenBank/DDBJ databases">
        <authorList>
            <consortium name="DOE Joint Genome Institute"/>
            <person name="Ahrendt S."/>
            <person name="Riley R."/>
            <person name="Andreopoulos W."/>
            <person name="Labutti K."/>
            <person name="Pangilinan J."/>
            <person name="Ruiz-Duenas F.J."/>
            <person name="Barrasa J.M."/>
            <person name="Sanchez-Garcia M."/>
            <person name="Camarero S."/>
            <person name="Miyauchi S."/>
            <person name="Serrano A."/>
            <person name="Linde D."/>
            <person name="Babiker R."/>
            <person name="Drula E."/>
            <person name="Ayuso-Fernandez I."/>
            <person name="Pacheco R."/>
            <person name="Padilla G."/>
            <person name="Ferreira P."/>
            <person name="Barriuso J."/>
            <person name="Kellner H."/>
            <person name="Castanera R."/>
            <person name="Alfaro M."/>
            <person name="Ramirez L."/>
            <person name="Pisabarro A.G."/>
            <person name="Kuo A."/>
            <person name="Tritt A."/>
            <person name="Lipzen A."/>
            <person name="He G."/>
            <person name="Yan M."/>
            <person name="Ng V."/>
            <person name="Cullen D."/>
            <person name="Martin F."/>
            <person name="Rosso M.-N."/>
            <person name="Henrissat B."/>
            <person name="Hibbett D."/>
            <person name="Martinez A.T."/>
            <person name="Grigoriev I.V."/>
        </authorList>
    </citation>
    <scope>NUCLEOTIDE SEQUENCE</scope>
    <source>
        <strain evidence="2">AH 40177</strain>
    </source>
</reference>
<feature type="region of interest" description="Disordered" evidence="1">
    <location>
        <begin position="1"/>
        <end position="80"/>
    </location>
</feature>
<keyword evidence="3" id="KW-1185">Reference proteome</keyword>
<feature type="compositionally biased region" description="Acidic residues" evidence="1">
    <location>
        <begin position="411"/>
        <end position="428"/>
    </location>
</feature>
<feature type="compositionally biased region" description="Basic and acidic residues" evidence="1">
    <location>
        <begin position="258"/>
        <end position="274"/>
    </location>
</feature>
<feature type="compositionally biased region" description="Basic and acidic residues" evidence="1">
    <location>
        <begin position="394"/>
        <end position="410"/>
    </location>
</feature>
<feature type="region of interest" description="Disordered" evidence="1">
    <location>
        <begin position="838"/>
        <end position="887"/>
    </location>
</feature>
<evidence type="ECO:0000313" key="3">
    <source>
        <dbReference type="Proteomes" id="UP000772434"/>
    </source>
</evidence>
<dbReference type="Proteomes" id="UP000772434">
    <property type="component" value="Unassembled WGS sequence"/>
</dbReference>
<feature type="region of interest" description="Disordered" evidence="1">
    <location>
        <begin position="389"/>
        <end position="471"/>
    </location>
</feature>
<feature type="compositionally biased region" description="Basic residues" evidence="1">
    <location>
        <begin position="431"/>
        <end position="449"/>
    </location>
</feature>
<feature type="compositionally biased region" description="Polar residues" evidence="1">
    <location>
        <begin position="876"/>
        <end position="887"/>
    </location>
</feature>
<name>A0A9P5PR48_9AGAR</name>
<organism evidence="2 3">
    <name type="scientific">Rhodocollybia butyracea</name>
    <dbReference type="NCBI Taxonomy" id="206335"/>
    <lineage>
        <taxon>Eukaryota</taxon>
        <taxon>Fungi</taxon>
        <taxon>Dikarya</taxon>
        <taxon>Basidiomycota</taxon>
        <taxon>Agaricomycotina</taxon>
        <taxon>Agaricomycetes</taxon>
        <taxon>Agaricomycetidae</taxon>
        <taxon>Agaricales</taxon>
        <taxon>Marasmiineae</taxon>
        <taxon>Omphalotaceae</taxon>
        <taxon>Rhodocollybia</taxon>
    </lineage>
</organism>
<sequence length="901" mass="100600">MPPNTCAQQQAMRSNTKATADLGNVKNSVKTIAEEDHEEELSASRAPPTLSPSILLPGHAIGPDNHPARNPPRTPLPSVQHDPPITLPTNWEEEDDGLSTAILAGEYNSIRDYYDRYVASFSNRSFTIFKILKMFDLEIHSLAHTHPNPPAIDDSLPLGNAAMEAAMEVDEQGVLAALIHTTYLLWVLAMGLLPETCVWYTECFGKEEIPFDDWVNHYRIEQDEKAASVHQDVPSKFASDGLGKPDEEEGDEGSAKVVQDKRSETLEKSDKEVNDDSTDVPSPTKVVQRSKASHQSSAHSLFNGDKERLVDYPSSPALFATEGCVSTEGPALPTLREARMAKLRALATLSTWTQLPGRAQVEEHPPACMPPQSTYSHHGHRLFKKAVVDPEASEDSHDSHDDHDYRNRDEESNDDEAASASVDDEEELQSGRRKPRQRTKGKVLRTGHVKAREPRDVEVNAAPGGRGALPQDAKDRLDALMAKQDEEIEAIAHEYGKPVELCYKYVDGGDSRSTRAVTYWNIWQQWYSIHGERKKPVEMPVSEWTGVVHKELDTFLHGKLDNEDFDSPEAWEEALEEQINWYWEHHNALIGDMIAKGRGSTIATKILRPIVQMANRAYRETGYHIGGYAWHPNTEPSIFVGTKATNGMQMFSQAQDIALHNWLSVRNPGIAYAIPHAPSPMIRASHHIIYLLPRTLFDGPLDCIFDKGDVPKLNFANFVASAWKHQVRVKNWPVGVPFFQVGVKTKKGFVTGVAALNRYKASDLNKICGPRMEQIRQAVDGEEGNDNLQYFEVERWTDEERTRLRLQWSTIPVVSDTENKTIVSVAHSELYRMVHGDTGKEEENGASPGHVSPTLSLFANDSDDDDHCDRIDSRPARTSTGPGQSVLAQPLKSRHGRLAII</sequence>
<dbReference type="EMBL" id="JADNRY010000038">
    <property type="protein sequence ID" value="KAF9070656.1"/>
    <property type="molecule type" value="Genomic_DNA"/>
</dbReference>
<comment type="caution">
    <text evidence="2">The sequence shown here is derived from an EMBL/GenBank/DDBJ whole genome shotgun (WGS) entry which is preliminary data.</text>
</comment>
<evidence type="ECO:0000256" key="1">
    <source>
        <dbReference type="SAM" id="MobiDB-lite"/>
    </source>
</evidence>
<gene>
    <name evidence="2" type="ORF">BDP27DRAFT_1419680</name>
</gene>
<feature type="region of interest" description="Disordered" evidence="1">
    <location>
        <begin position="226"/>
        <end position="304"/>
    </location>
</feature>
<dbReference type="OrthoDB" id="3070044at2759"/>